<evidence type="ECO:0000256" key="2">
    <source>
        <dbReference type="ARBA" id="ARBA00022692"/>
    </source>
</evidence>
<feature type="transmembrane region" description="Helical" evidence="5">
    <location>
        <begin position="158"/>
        <end position="177"/>
    </location>
</feature>
<evidence type="ECO:0000256" key="4">
    <source>
        <dbReference type="ARBA" id="ARBA00023136"/>
    </source>
</evidence>
<dbReference type="InterPro" id="IPR036259">
    <property type="entry name" value="MFS_trans_sf"/>
</dbReference>
<dbReference type="PROSITE" id="PS50850">
    <property type="entry name" value="MFS"/>
    <property type="match status" value="1"/>
</dbReference>
<organism evidence="7">
    <name type="scientific">freshwater metagenome</name>
    <dbReference type="NCBI Taxonomy" id="449393"/>
    <lineage>
        <taxon>unclassified sequences</taxon>
        <taxon>metagenomes</taxon>
        <taxon>ecological metagenomes</taxon>
    </lineage>
</organism>
<feature type="transmembrane region" description="Helical" evidence="5">
    <location>
        <begin position="219"/>
        <end position="236"/>
    </location>
</feature>
<dbReference type="Pfam" id="PF07690">
    <property type="entry name" value="MFS_1"/>
    <property type="match status" value="1"/>
</dbReference>
<reference evidence="7" key="1">
    <citation type="submission" date="2020-05" db="EMBL/GenBank/DDBJ databases">
        <authorList>
            <person name="Chiriac C."/>
            <person name="Salcher M."/>
            <person name="Ghai R."/>
            <person name="Kavagutti S V."/>
        </authorList>
    </citation>
    <scope>NUCLEOTIDE SEQUENCE</scope>
</reference>
<name>A0A6J7FDU1_9ZZZZ</name>
<feature type="transmembrane region" description="Helical" evidence="5">
    <location>
        <begin position="189"/>
        <end position="207"/>
    </location>
</feature>
<dbReference type="Gene3D" id="1.20.1250.20">
    <property type="entry name" value="MFS general substrate transporter like domains"/>
    <property type="match status" value="1"/>
</dbReference>
<feature type="transmembrane region" description="Helical" evidence="5">
    <location>
        <begin position="289"/>
        <end position="307"/>
    </location>
</feature>
<dbReference type="EMBL" id="CAFBMO010000001">
    <property type="protein sequence ID" value="CAB4893251.1"/>
    <property type="molecule type" value="Genomic_DNA"/>
</dbReference>
<feature type="transmembrane region" description="Helical" evidence="5">
    <location>
        <begin position="319"/>
        <end position="340"/>
    </location>
</feature>
<evidence type="ECO:0000256" key="5">
    <source>
        <dbReference type="SAM" id="Phobius"/>
    </source>
</evidence>
<dbReference type="InterPro" id="IPR020846">
    <property type="entry name" value="MFS_dom"/>
</dbReference>
<dbReference type="PANTHER" id="PTHR42718:SF42">
    <property type="entry name" value="EXPORT PROTEIN"/>
    <property type="match status" value="1"/>
</dbReference>
<dbReference type="SUPFAM" id="SSF103473">
    <property type="entry name" value="MFS general substrate transporter"/>
    <property type="match status" value="1"/>
</dbReference>
<evidence type="ECO:0000256" key="1">
    <source>
        <dbReference type="ARBA" id="ARBA00004141"/>
    </source>
</evidence>
<keyword evidence="2 5" id="KW-0812">Transmembrane</keyword>
<keyword evidence="4 5" id="KW-0472">Membrane</keyword>
<feature type="transmembrane region" description="Helical" evidence="5">
    <location>
        <begin position="126"/>
        <end position="152"/>
    </location>
</feature>
<comment type="subcellular location">
    <subcellularLocation>
        <location evidence="1">Membrane</location>
        <topology evidence="1">Multi-pass membrane protein</topology>
    </subcellularLocation>
</comment>
<dbReference type="AlphaFoldDB" id="A0A6J7FDU1"/>
<dbReference type="GO" id="GO:0016020">
    <property type="term" value="C:membrane"/>
    <property type="evidence" value="ECO:0007669"/>
    <property type="project" value="UniProtKB-SubCell"/>
</dbReference>
<feature type="transmembrane region" description="Helical" evidence="5">
    <location>
        <begin position="257"/>
        <end position="283"/>
    </location>
</feature>
<feature type="transmembrane region" description="Helical" evidence="5">
    <location>
        <begin position="67"/>
        <end position="86"/>
    </location>
</feature>
<keyword evidence="3 5" id="KW-1133">Transmembrane helix</keyword>
<dbReference type="PRINTS" id="PR01036">
    <property type="entry name" value="TCRTETB"/>
</dbReference>
<feature type="domain" description="Major facilitator superfamily (MFS) profile" evidence="6">
    <location>
        <begin position="1"/>
        <end position="492"/>
    </location>
</feature>
<accession>A0A6J7FDU1</accession>
<feature type="transmembrane region" description="Helical" evidence="5">
    <location>
        <begin position="461"/>
        <end position="485"/>
    </location>
</feature>
<feature type="transmembrane region" description="Helical" evidence="5">
    <location>
        <begin position="346"/>
        <end position="364"/>
    </location>
</feature>
<feature type="transmembrane region" description="Helical" evidence="5">
    <location>
        <begin position="37"/>
        <end position="58"/>
    </location>
</feature>
<dbReference type="InterPro" id="IPR011701">
    <property type="entry name" value="MFS"/>
</dbReference>
<sequence>MLIVLCLVLVTVTMQVSILNTALPTLVHDLDASDSQLQWIVDSYIVVLAGLTLTGAAIGDKYGRKKALLLGLVLTMITIAGASLATDPTQLIVWRALMGIGAALTMPATLSILVDVFREKKERRKAIAYWSLMNAIGSFIGPITGGLLLAWFSWQACFLVNLPVLLVTLVLCIVLVPDSHDPDTARFDLFGALFSTVALATLIWAVIEAPGHGWTSPQILGGFAIGTFFALLFFWWENTTTSPMFELTLLKSRQLSAAALTLTFAFIAMSGAMFLATLTLQLVKGYSPLQAAIATSGPIVCVNLLVVPRAPWIMQKFGLRRTIAFGTAMTGVSALAMTATSMTSPYWMLGLAFAFMATSFSVFMPASTEAMMTAVEPEKSGGASALNQITRQSGQALGIALLGGIATVGFQSRFSQSVDSIPGVTPDQLQGADASLSAAVQLADTLPAESQAAIMEVAGSAYLYGMKIALILAAVLAFSGALFAVRAIPHRITHAGELDESWDEEEDFAK</sequence>
<evidence type="ECO:0000259" key="6">
    <source>
        <dbReference type="PROSITE" id="PS50850"/>
    </source>
</evidence>
<dbReference type="Gene3D" id="1.20.1720.10">
    <property type="entry name" value="Multidrug resistance protein D"/>
    <property type="match status" value="1"/>
</dbReference>
<evidence type="ECO:0000313" key="7">
    <source>
        <dbReference type="EMBL" id="CAB4893251.1"/>
    </source>
</evidence>
<gene>
    <name evidence="7" type="ORF">UFOPK3576_00034</name>
</gene>
<dbReference type="PANTHER" id="PTHR42718">
    <property type="entry name" value="MAJOR FACILITATOR SUPERFAMILY MULTIDRUG TRANSPORTER MFSC"/>
    <property type="match status" value="1"/>
</dbReference>
<evidence type="ECO:0000256" key="3">
    <source>
        <dbReference type="ARBA" id="ARBA00022989"/>
    </source>
</evidence>
<dbReference type="GO" id="GO:0022857">
    <property type="term" value="F:transmembrane transporter activity"/>
    <property type="evidence" value="ECO:0007669"/>
    <property type="project" value="InterPro"/>
</dbReference>
<dbReference type="CDD" id="cd17321">
    <property type="entry name" value="MFS_MMR_MDR_like"/>
    <property type="match status" value="1"/>
</dbReference>
<protein>
    <submittedName>
        <fullName evidence="7">Unannotated protein</fullName>
    </submittedName>
</protein>
<feature type="transmembrane region" description="Helical" evidence="5">
    <location>
        <begin position="92"/>
        <end position="114"/>
    </location>
</feature>
<proteinExistence type="predicted"/>